<dbReference type="InterPro" id="IPR008250">
    <property type="entry name" value="ATPase_P-typ_transduc_dom_A_sf"/>
</dbReference>
<reference evidence="17 18" key="3">
    <citation type="journal article" name="Genome Announc.">
        <title>Improved Draft Genome Sequence of Clostridium pasteurianum Strain ATCC 6013 (DSM 525) Using a Hybrid Next-Generation Sequencing Approach.</title>
        <authorList>
            <person name="Pyne M.E."/>
            <person name="Utturkar S."/>
            <person name="Brown S.D."/>
            <person name="Moo-Young M."/>
            <person name="Chung D.A."/>
            <person name="Chou C.P."/>
        </authorList>
    </citation>
    <scope>NUCLEOTIDE SEQUENCE [LARGE SCALE GENOMIC DNA]</scope>
    <source>
        <strain evidence="17 18">ATCC 6013</strain>
    </source>
</reference>
<evidence type="ECO:0000256" key="10">
    <source>
        <dbReference type="ARBA" id="ARBA00022967"/>
    </source>
</evidence>
<dbReference type="InterPro" id="IPR044492">
    <property type="entry name" value="P_typ_ATPase_HD_dom"/>
</dbReference>
<dbReference type="InterPro" id="IPR059000">
    <property type="entry name" value="ATPase_P-type_domA"/>
</dbReference>
<dbReference type="GO" id="GO:1990573">
    <property type="term" value="P:potassium ion import across plasma membrane"/>
    <property type="evidence" value="ECO:0007669"/>
    <property type="project" value="TreeGrafter"/>
</dbReference>
<dbReference type="Pfam" id="PF00690">
    <property type="entry name" value="Cation_ATPase_N"/>
    <property type="match status" value="1"/>
</dbReference>
<dbReference type="Gene3D" id="3.40.50.1000">
    <property type="entry name" value="HAD superfamily/HAD-like"/>
    <property type="match status" value="1"/>
</dbReference>
<feature type="transmembrane region" description="Helical" evidence="14">
    <location>
        <begin position="796"/>
        <end position="815"/>
    </location>
</feature>
<reference evidence="16 19" key="1">
    <citation type="journal article" date="2015" name="Genome Announc.">
        <title>Complete Genome Sequence of the Nitrogen-Fixing and Solvent-Producing Clostridium pasteurianum DSM 525.</title>
        <authorList>
            <person name="Poehlein A."/>
            <person name="Grosse-Honebrink A."/>
            <person name="Zhang Y."/>
            <person name="Minton N.P."/>
            <person name="Daniel R."/>
        </authorList>
    </citation>
    <scope>NUCLEOTIDE SEQUENCE [LARGE SCALE GENOMIC DNA]</scope>
    <source>
        <strain evidence="16">DSM 525</strain>
        <strain evidence="19">DSM 525 / ATCC 6013</strain>
    </source>
</reference>
<dbReference type="Pfam" id="PF00122">
    <property type="entry name" value="E1-E2_ATPase"/>
    <property type="match status" value="1"/>
</dbReference>
<sequence length="900" mass="98955">MKNRYGLANKNWHSMTSDEVIGCLETNDLKGITEKEAQNRIEEFGKNLLPEGKKESPFIKFLKQFNDVLIFVLLGCAVIAAALRHFVDTGVIIGVVVINGVIGFLQENKAERALEGIKNMLSLRAHVMRDGKRIEIDSADLVVGDIVILNPGDKIPADMRLIKTVNLKVEESALTGESTAVEKSVDVIDENSVLGDRTNMVFSGTAVSAGTGLGVVIATGKDTEIGKINKMLCDVKKITTPLIRQTSKFGKTISVSIVIIAIVVYFFGAFFRDYGTSELLLSVIGLAVAAIPEGLPAILSIILAIGVENMAKRKAIIRNLPSVETLGSVSAICSDKTGTLTKNEMTVKAVVTSDGYYEVSGSGYSPKGEITENNKEINIGNDITLKDTLLCFKSCNDSHLGKDNKGEWIINGDPTEGALLTLAEKSNEKLENLSREATIPFDSEYKYMATLVKDNGKNIVYIKGAPDRLFDIAEKEASKNGEKGFNREYWEKQMKKFASTGKRVIGAAYKKVSKDVTSIDHDDLNGEIIFLGLAGIIDPPREEAIEAIEKCSEAGITVKMITGDHVDTAKAIGKQMGIKNADMALEGKEIEAMTDNELKEAAVKYNIFGRTSPKHKLRLVEAIQSHGQICAMTGDGVNDAPALKRADVGIAMGIKGTEVTKDASEVVLVDDNFRTIVNAVEEGRRVYDNLKKTILFILPTNGAQAFLIIASILFGTLIPLTPVQVLWLNMVISITVSMALAFEKMEKGAMKRPPRNSKAPLLDRYFVWRIVFVSILIGGVTLLINVNLINRGYELMQVRTVTLHIIVISQMFHLFNSRNIRNFAFNKDFFSNKAAFIVSGVLILLQLLITYVPFMNKIFGTVPIKPYQWILPVLIGIGIFIIVEIEKFIMRRIDKLIEKF</sequence>
<proteinExistence type="inferred from homology"/>
<dbReference type="GO" id="GO:0005524">
    <property type="term" value="F:ATP binding"/>
    <property type="evidence" value="ECO:0007669"/>
    <property type="project" value="UniProtKB-KW"/>
</dbReference>
<dbReference type="GO" id="GO:0005388">
    <property type="term" value="F:P-type calcium transporter activity"/>
    <property type="evidence" value="ECO:0007669"/>
    <property type="project" value="UniProtKB-EC"/>
</dbReference>
<dbReference type="KEGG" id="cpae:CPAST_c04920"/>
<protein>
    <recommendedName>
        <fullName evidence="3">P-type Ca(2+) transporter</fullName>
        <ecNumber evidence="3">7.2.2.10</ecNumber>
    </recommendedName>
</protein>
<feature type="transmembrane region" description="Helical" evidence="14">
    <location>
        <begin position="252"/>
        <end position="271"/>
    </location>
</feature>
<dbReference type="NCBIfam" id="TIGR01494">
    <property type="entry name" value="ATPase_P-type"/>
    <property type="match status" value="2"/>
</dbReference>
<dbReference type="FunFam" id="3.40.50.1000:FF:000028">
    <property type="entry name" value="Calcium-transporting P-type ATPase, putative"/>
    <property type="match status" value="1"/>
</dbReference>
<gene>
    <name evidence="16" type="primary">pma1</name>
    <name evidence="16" type="ORF">CLPA_c04920</name>
    <name evidence="17" type="ORF">CP6013_02656</name>
</gene>
<evidence type="ECO:0000256" key="14">
    <source>
        <dbReference type="SAM" id="Phobius"/>
    </source>
</evidence>
<evidence type="ECO:0000256" key="2">
    <source>
        <dbReference type="ARBA" id="ARBA00005675"/>
    </source>
</evidence>
<evidence type="ECO:0000313" key="17">
    <source>
        <dbReference type="EMBL" id="KRU13408.1"/>
    </source>
</evidence>
<dbReference type="GO" id="GO:0006883">
    <property type="term" value="P:intracellular sodium ion homeostasis"/>
    <property type="evidence" value="ECO:0007669"/>
    <property type="project" value="TreeGrafter"/>
</dbReference>
<evidence type="ECO:0000256" key="5">
    <source>
        <dbReference type="ARBA" id="ARBA00022568"/>
    </source>
</evidence>
<dbReference type="InterPro" id="IPR004014">
    <property type="entry name" value="ATPase_P-typ_cation-transptr_N"/>
</dbReference>
<organism evidence="16 19">
    <name type="scientific">Clostridium pasteurianum DSM 525 = ATCC 6013</name>
    <dbReference type="NCBI Taxonomy" id="1262449"/>
    <lineage>
        <taxon>Bacteria</taxon>
        <taxon>Bacillati</taxon>
        <taxon>Bacillota</taxon>
        <taxon>Clostridia</taxon>
        <taxon>Eubacteriales</taxon>
        <taxon>Clostridiaceae</taxon>
        <taxon>Clostridium</taxon>
    </lineage>
</organism>
<feature type="transmembrane region" description="Helical" evidence="14">
    <location>
        <begin position="283"/>
        <end position="307"/>
    </location>
</feature>
<dbReference type="InterPro" id="IPR018303">
    <property type="entry name" value="ATPase_P-typ_P_site"/>
</dbReference>
<keyword evidence="5" id="KW-0106">Calcium</keyword>
<evidence type="ECO:0000256" key="7">
    <source>
        <dbReference type="ARBA" id="ARBA00022723"/>
    </source>
</evidence>
<feature type="transmembrane region" description="Helical" evidence="14">
    <location>
        <begin position="89"/>
        <end position="105"/>
    </location>
</feature>
<keyword evidence="19" id="KW-1185">Reference proteome</keyword>
<dbReference type="InterPro" id="IPR001757">
    <property type="entry name" value="P_typ_ATPase"/>
</dbReference>
<comment type="catalytic activity">
    <reaction evidence="13">
        <text>Ca(2+)(in) + ATP + H2O = Ca(2+)(out) + ADP + phosphate + H(+)</text>
        <dbReference type="Rhea" id="RHEA:18105"/>
        <dbReference type="ChEBI" id="CHEBI:15377"/>
        <dbReference type="ChEBI" id="CHEBI:15378"/>
        <dbReference type="ChEBI" id="CHEBI:29108"/>
        <dbReference type="ChEBI" id="CHEBI:30616"/>
        <dbReference type="ChEBI" id="CHEBI:43474"/>
        <dbReference type="ChEBI" id="CHEBI:456216"/>
        <dbReference type="EC" id="7.2.2.10"/>
    </reaction>
</comment>
<keyword evidence="8" id="KW-0547">Nucleotide-binding</keyword>
<dbReference type="PANTHER" id="PTHR43294">
    <property type="entry name" value="SODIUM/POTASSIUM-TRANSPORTING ATPASE SUBUNIT ALPHA"/>
    <property type="match status" value="1"/>
</dbReference>
<evidence type="ECO:0000259" key="15">
    <source>
        <dbReference type="SMART" id="SM00831"/>
    </source>
</evidence>
<feature type="transmembrane region" description="Helical" evidence="14">
    <location>
        <begin position="694"/>
        <end position="720"/>
    </location>
</feature>
<dbReference type="InterPro" id="IPR023299">
    <property type="entry name" value="ATPase_P-typ_cyto_dom_N"/>
</dbReference>
<comment type="subcellular location">
    <subcellularLocation>
        <location evidence="1">Cell membrane</location>
        <topology evidence="1">Multi-pass membrane protein</topology>
    </subcellularLocation>
</comment>
<dbReference type="PROSITE" id="PS00154">
    <property type="entry name" value="ATPASE_E1_E2"/>
    <property type="match status" value="1"/>
</dbReference>
<dbReference type="CDD" id="cd02080">
    <property type="entry name" value="P-type_ATPase_cation"/>
    <property type="match status" value="1"/>
</dbReference>
<keyword evidence="12 14" id="KW-0472">Membrane</keyword>
<dbReference type="EMBL" id="JPGY02000001">
    <property type="protein sequence ID" value="KRU13408.1"/>
    <property type="molecule type" value="Genomic_DNA"/>
</dbReference>
<keyword evidence="7" id="KW-0479">Metal-binding</keyword>
<comment type="similarity">
    <text evidence="2">Belongs to the cation transport ATPase (P-type) (TC 3.A.3) family. Type IIA subfamily.</text>
</comment>
<keyword evidence="6 14" id="KW-0812">Transmembrane</keyword>
<dbReference type="EC" id="7.2.2.10" evidence="3"/>
<dbReference type="SFLD" id="SFLDG00002">
    <property type="entry name" value="C1.7:_P-type_atpase_like"/>
    <property type="match status" value="1"/>
</dbReference>
<evidence type="ECO:0000256" key="11">
    <source>
        <dbReference type="ARBA" id="ARBA00022989"/>
    </source>
</evidence>
<keyword evidence="5" id="KW-0109">Calcium transport</keyword>
<dbReference type="SUPFAM" id="SSF81660">
    <property type="entry name" value="Metal cation-transporting ATPase, ATP-binding domain N"/>
    <property type="match status" value="1"/>
</dbReference>
<dbReference type="InterPro" id="IPR006068">
    <property type="entry name" value="ATPase_P-typ_cation-transptr_C"/>
</dbReference>
<dbReference type="SFLD" id="SFLDF00027">
    <property type="entry name" value="p-type_atpase"/>
    <property type="match status" value="1"/>
</dbReference>
<dbReference type="InterPro" id="IPR023298">
    <property type="entry name" value="ATPase_P-typ_TM_dom_sf"/>
</dbReference>
<feature type="transmembrane region" description="Helical" evidence="14">
    <location>
        <begin position="726"/>
        <end position="745"/>
    </location>
</feature>
<dbReference type="GO" id="GO:0016887">
    <property type="term" value="F:ATP hydrolysis activity"/>
    <property type="evidence" value="ECO:0007669"/>
    <property type="project" value="InterPro"/>
</dbReference>
<dbReference type="SFLD" id="SFLDS00003">
    <property type="entry name" value="Haloacid_Dehalogenase"/>
    <property type="match status" value="1"/>
</dbReference>
<dbReference type="GO" id="GO:0005886">
    <property type="term" value="C:plasma membrane"/>
    <property type="evidence" value="ECO:0007669"/>
    <property type="project" value="UniProtKB-SubCell"/>
</dbReference>
<keyword evidence="5" id="KW-0813">Transport</keyword>
<dbReference type="EMBL" id="CP009268">
    <property type="protein sequence ID" value="AJA50580.1"/>
    <property type="molecule type" value="Genomic_DNA"/>
</dbReference>
<dbReference type="Pfam" id="PF13246">
    <property type="entry name" value="Cation_ATPase"/>
    <property type="match status" value="1"/>
</dbReference>
<feature type="transmembrane region" description="Helical" evidence="14">
    <location>
        <begin position="866"/>
        <end position="885"/>
    </location>
</feature>
<dbReference type="SUPFAM" id="SSF56784">
    <property type="entry name" value="HAD-like"/>
    <property type="match status" value="1"/>
</dbReference>
<dbReference type="PATRIC" id="fig|1262449.3.peg.384"/>
<dbReference type="RefSeq" id="WP_004455172.1">
    <property type="nucleotide sequence ID" value="NZ_ANZB01000001.1"/>
</dbReference>
<dbReference type="SUPFAM" id="SSF81653">
    <property type="entry name" value="Calcium ATPase, transduction domain A"/>
    <property type="match status" value="1"/>
</dbReference>
<dbReference type="Gene3D" id="2.70.150.10">
    <property type="entry name" value="Calcium-transporting ATPase, cytoplasmic transduction domain A"/>
    <property type="match status" value="1"/>
</dbReference>
<evidence type="ECO:0000256" key="3">
    <source>
        <dbReference type="ARBA" id="ARBA00012790"/>
    </source>
</evidence>
<keyword evidence="9" id="KW-0067">ATP-binding</keyword>
<evidence type="ECO:0000256" key="13">
    <source>
        <dbReference type="ARBA" id="ARBA00048694"/>
    </source>
</evidence>
<dbReference type="SUPFAM" id="SSF81665">
    <property type="entry name" value="Calcium ATPase, transmembrane domain M"/>
    <property type="match status" value="1"/>
</dbReference>
<keyword evidence="11 14" id="KW-1133">Transmembrane helix</keyword>
<feature type="transmembrane region" description="Helical" evidence="14">
    <location>
        <begin position="65"/>
        <end position="83"/>
    </location>
</feature>
<evidence type="ECO:0000256" key="1">
    <source>
        <dbReference type="ARBA" id="ARBA00004651"/>
    </source>
</evidence>
<evidence type="ECO:0000313" key="18">
    <source>
        <dbReference type="Proteomes" id="UP000028042"/>
    </source>
</evidence>
<dbReference type="PANTHER" id="PTHR43294:SF21">
    <property type="entry name" value="CATION TRANSPORTING ATPASE"/>
    <property type="match status" value="1"/>
</dbReference>
<name>A0A0H3J1I1_CLOPA</name>
<keyword evidence="5" id="KW-0406">Ion transport</keyword>
<dbReference type="eggNOG" id="COG0474">
    <property type="taxonomic scope" value="Bacteria"/>
</dbReference>
<keyword evidence="10" id="KW-1278">Translocase</keyword>
<evidence type="ECO:0000256" key="12">
    <source>
        <dbReference type="ARBA" id="ARBA00023136"/>
    </source>
</evidence>
<evidence type="ECO:0000256" key="6">
    <source>
        <dbReference type="ARBA" id="ARBA00022692"/>
    </source>
</evidence>
<evidence type="ECO:0000256" key="4">
    <source>
        <dbReference type="ARBA" id="ARBA00022475"/>
    </source>
</evidence>
<reference evidence="17" key="2">
    <citation type="submission" date="2015-10" db="EMBL/GenBank/DDBJ databases">
        <title>Improved Draft Genome Sequence of Clostridium pasteurianum Strain ATCC 6013 (DSM 525) Using a Hybrid Next-Generation Sequencing Approach.</title>
        <authorList>
            <person name="Pyne M.E."/>
            <person name="Utturkar S.M."/>
            <person name="Brown S.D."/>
            <person name="Moo-Young M."/>
            <person name="Chung D.A."/>
            <person name="Chou P.C."/>
        </authorList>
    </citation>
    <scope>NUCLEOTIDE SEQUENCE</scope>
    <source>
        <strain evidence="17">ATCC 6013</strain>
    </source>
</reference>
<dbReference type="SMART" id="SM00831">
    <property type="entry name" value="Cation_ATPase_N"/>
    <property type="match status" value="1"/>
</dbReference>
<evidence type="ECO:0000313" key="16">
    <source>
        <dbReference type="EMBL" id="AJA50580.1"/>
    </source>
</evidence>
<keyword evidence="4" id="KW-1003">Cell membrane</keyword>
<dbReference type="GO" id="GO:0036376">
    <property type="term" value="P:sodium ion export across plasma membrane"/>
    <property type="evidence" value="ECO:0007669"/>
    <property type="project" value="TreeGrafter"/>
</dbReference>
<dbReference type="GO" id="GO:0046872">
    <property type="term" value="F:metal ion binding"/>
    <property type="evidence" value="ECO:0007669"/>
    <property type="project" value="UniProtKB-KW"/>
</dbReference>
<evidence type="ECO:0000256" key="8">
    <source>
        <dbReference type="ARBA" id="ARBA00022741"/>
    </source>
</evidence>
<feature type="transmembrane region" description="Helical" evidence="14">
    <location>
        <begin position="766"/>
        <end position="784"/>
    </location>
</feature>
<accession>A0A0H3J1I1</accession>
<keyword evidence="16" id="KW-0378">Hydrolase</keyword>
<dbReference type="Proteomes" id="UP000028042">
    <property type="component" value="Unassembled WGS sequence"/>
</dbReference>
<dbReference type="GO" id="GO:0030007">
    <property type="term" value="P:intracellular potassium ion homeostasis"/>
    <property type="evidence" value="ECO:0007669"/>
    <property type="project" value="TreeGrafter"/>
</dbReference>
<dbReference type="InterPro" id="IPR023214">
    <property type="entry name" value="HAD_sf"/>
</dbReference>
<dbReference type="AlphaFoldDB" id="A0A0H3J1I1"/>
<dbReference type="GO" id="GO:0005391">
    <property type="term" value="F:P-type sodium:potassium-exchanging transporter activity"/>
    <property type="evidence" value="ECO:0007669"/>
    <property type="project" value="TreeGrafter"/>
</dbReference>
<dbReference type="PRINTS" id="PR00119">
    <property type="entry name" value="CATATPASE"/>
</dbReference>
<dbReference type="GeneID" id="93072721"/>
<dbReference type="KEGG" id="cpat:CLPA_c04920"/>
<dbReference type="Pfam" id="PF00689">
    <property type="entry name" value="Cation_ATPase_C"/>
    <property type="match status" value="1"/>
</dbReference>
<feature type="domain" description="Cation-transporting P-type ATPase N-terminal" evidence="15">
    <location>
        <begin position="11"/>
        <end position="85"/>
    </location>
</feature>
<dbReference type="Gene3D" id="1.20.1110.10">
    <property type="entry name" value="Calcium-transporting ATPase, transmembrane domain"/>
    <property type="match status" value="1"/>
</dbReference>
<evidence type="ECO:0000256" key="9">
    <source>
        <dbReference type="ARBA" id="ARBA00022840"/>
    </source>
</evidence>
<dbReference type="PRINTS" id="PR00120">
    <property type="entry name" value="HATPASE"/>
</dbReference>
<dbReference type="Proteomes" id="UP000030905">
    <property type="component" value="Chromosome"/>
</dbReference>
<feature type="transmembrane region" description="Helical" evidence="14">
    <location>
        <begin position="835"/>
        <end position="854"/>
    </location>
</feature>
<dbReference type="InterPro" id="IPR036412">
    <property type="entry name" value="HAD-like_sf"/>
</dbReference>
<dbReference type="InterPro" id="IPR050510">
    <property type="entry name" value="Cation_transp_ATPase_P-type"/>
</dbReference>
<dbReference type="FunFam" id="2.70.150.10:FF:000016">
    <property type="entry name" value="Calcium-transporting P-type ATPase putative"/>
    <property type="match status" value="1"/>
</dbReference>
<dbReference type="Gene3D" id="3.40.1110.10">
    <property type="entry name" value="Calcium-transporting ATPase, cytoplasmic domain N"/>
    <property type="match status" value="1"/>
</dbReference>
<evidence type="ECO:0000313" key="19">
    <source>
        <dbReference type="Proteomes" id="UP000030905"/>
    </source>
</evidence>
<dbReference type="GO" id="GO:1902600">
    <property type="term" value="P:proton transmembrane transport"/>
    <property type="evidence" value="ECO:0007669"/>
    <property type="project" value="TreeGrafter"/>
</dbReference>